<comment type="caution">
    <text evidence="2">The sequence shown here is derived from an EMBL/GenBank/DDBJ whole genome shotgun (WGS) entry which is preliminary data.</text>
</comment>
<proteinExistence type="predicted"/>
<name>V8R3X1_9PSED</name>
<dbReference type="PATRIC" id="fig|1395516.4.peg.3733"/>
<evidence type="ECO:0000256" key="1">
    <source>
        <dbReference type="SAM" id="MobiDB-lite"/>
    </source>
</evidence>
<dbReference type="EMBL" id="AYMZ01000008">
    <property type="protein sequence ID" value="ETF06821.1"/>
    <property type="molecule type" value="Genomic_DNA"/>
</dbReference>
<dbReference type="HOGENOM" id="CLU_2207800_0_0_6"/>
<evidence type="ECO:0000313" key="2">
    <source>
        <dbReference type="EMBL" id="ETF06821.1"/>
    </source>
</evidence>
<accession>V8R3X1</accession>
<gene>
    <name evidence="2" type="ORF">PMO01_18395</name>
</gene>
<organism evidence="2">
    <name type="scientific">Pseudomonas moraviensis R28-S</name>
    <dbReference type="NCBI Taxonomy" id="1395516"/>
    <lineage>
        <taxon>Bacteria</taxon>
        <taxon>Pseudomonadati</taxon>
        <taxon>Pseudomonadota</taxon>
        <taxon>Gammaproteobacteria</taxon>
        <taxon>Pseudomonadales</taxon>
        <taxon>Pseudomonadaceae</taxon>
        <taxon>Pseudomonas</taxon>
    </lineage>
</organism>
<reference evidence="2" key="1">
    <citation type="journal article" date="2014" name="Genome Announc.">
        <title>Draft Genome Sequence of Pseudomonas moraviensis R28-S.</title>
        <authorList>
            <person name="Hunter S.S."/>
            <person name="Yano H."/>
            <person name="Loftie-Eaton W."/>
            <person name="Hughes J."/>
            <person name="De Gelder L."/>
            <person name="Stragier P."/>
            <person name="De Vos P."/>
            <person name="Settles M.L."/>
            <person name="Top E.M."/>
        </authorList>
    </citation>
    <scope>NUCLEOTIDE SEQUENCE [LARGE SCALE GENOMIC DNA]</scope>
    <source>
        <strain evidence="2">R28-S</strain>
    </source>
</reference>
<dbReference type="AlphaFoldDB" id="V8R3X1"/>
<sequence length="107" mass="12638">MPLIDDLLEEKDADIDSLTDEQLILAEKNLWIVASRHIERYKESVQQKAQEKAEEQACKKSKKEELEKTKQQKAQDKAEHIVEEKKLLVKEKRIPLDSIKLKFIKPW</sequence>
<dbReference type="Proteomes" id="UP000024771">
    <property type="component" value="Chromosome"/>
</dbReference>
<feature type="region of interest" description="Disordered" evidence="1">
    <location>
        <begin position="47"/>
        <end position="75"/>
    </location>
</feature>
<protein>
    <submittedName>
        <fullName evidence="2">Uncharacterized protein</fullName>
    </submittedName>
</protein>